<dbReference type="RefSeq" id="WP_217678255.1">
    <property type="nucleotide sequence ID" value="NZ_JAHRVA010000005.1"/>
</dbReference>
<accession>A0A949UTN8</accession>
<dbReference type="Proteomes" id="UP000752297">
    <property type="component" value="Unassembled WGS sequence"/>
</dbReference>
<comment type="caution">
    <text evidence="1">The sequence shown here is derived from an EMBL/GenBank/DDBJ whole genome shotgun (WGS) entry which is preliminary data.</text>
</comment>
<name>A0A949UTN8_9HYPH</name>
<evidence type="ECO:0000313" key="1">
    <source>
        <dbReference type="EMBL" id="MBV2144254.1"/>
    </source>
</evidence>
<reference evidence="1 2" key="1">
    <citation type="submission" date="2021-06" db="EMBL/GenBank/DDBJ databases">
        <title>Falsochrobactrum tianjin sp.nov., a new petroleum-degrading bacteria isolated from oily soils.</title>
        <authorList>
            <person name="Chen G."/>
            <person name="Chen H."/>
            <person name="Tian J."/>
            <person name="Qing J."/>
            <person name="Zhong L."/>
            <person name="Ma W."/>
            <person name="Song Y."/>
            <person name="Cui X."/>
            <person name="Yan B."/>
        </authorList>
    </citation>
    <scope>NUCLEOTIDE SEQUENCE [LARGE SCALE GENOMIC DNA]</scope>
    <source>
        <strain evidence="1 2">TDYN1</strain>
    </source>
</reference>
<gene>
    <name evidence="1" type="ORF">KUG47_12190</name>
</gene>
<organism evidence="1 2">
    <name type="scientific">Falsochrobactrum tianjinense</name>
    <dbReference type="NCBI Taxonomy" id="2706015"/>
    <lineage>
        <taxon>Bacteria</taxon>
        <taxon>Pseudomonadati</taxon>
        <taxon>Pseudomonadota</taxon>
        <taxon>Alphaproteobacteria</taxon>
        <taxon>Hyphomicrobiales</taxon>
        <taxon>Brucellaceae</taxon>
        <taxon>Falsochrobactrum</taxon>
    </lineage>
</organism>
<proteinExistence type="predicted"/>
<keyword evidence="2" id="KW-1185">Reference proteome</keyword>
<sequence length="396" mass="41691">MAVLPDYVSGTITLANGSTTVTGTGTMFEAAAFRPGDTLQIQNLTAIIASVDSNTQLTLTAPWTGTSLTNAPYRARYLPDGARVTAQTTTLIELLGNGNLQALADLPGAANQLPIFTGAGTMGLVDKSEVGIQDPHGNLGELAGLPLAARQILQTDDTGALKTTDLIADRLVSTNNNGDIAFIDPRSFSQWNLIYNGDFSINQRGGPKKPANGVYGFDMWKGHANGIQQIVEALPAGEYTLTWSGGGTGYLGSASGASPLKATVVSGNTSVVVPQTATNVSLVMGDATGRDPWMPRSHGVELFLCQRYYETGVTEGFAIHRTLAIDVVVSKIAVIFKATKRVSPTTIISYVYQDSGSWIRTHNLEGRTVDKAVAVLMTGSGGYCDVTLNWAADASL</sequence>
<dbReference type="EMBL" id="JAHRVA010000005">
    <property type="protein sequence ID" value="MBV2144254.1"/>
    <property type="molecule type" value="Genomic_DNA"/>
</dbReference>
<protein>
    <submittedName>
        <fullName evidence="1">Uncharacterized protein</fullName>
    </submittedName>
</protein>
<evidence type="ECO:0000313" key="2">
    <source>
        <dbReference type="Proteomes" id="UP000752297"/>
    </source>
</evidence>
<dbReference type="AlphaFoldDB" id="A0A949UTN8"/>